<evidence type="ECO:0000313" key="1">
    <source>
        <dbReference type="EMBL" id="UDL15897.1"/>
    </source>
</evidence>
<dbReference type="RefSeq" id="YP_010755137.1">
    <property type="nucleotide sequence ID" value="NC_073468.1"/>
</dbReference>
<organism evidence="1 2">
    <name type="scientific">Microbacterium phage Pumpernickel</name>
    <dbReference type="NCBI Taxonomy" id="2885983"/>
    <lineage>
        <taxon>Viruses</taxon>
        <taxon>Duplodnaviria</taxon>
        <taxon>Heunggongvirae</taxon>
        <taxon>Uroviricota</taxon>
        <taxon>Caudoviricetes</taxon>
        <taxon>Pumpernickelvirus</taxon>
        <taxon>Pumpernickelvirus pumpernickel</taxon>
    </lineage>
</organism>
<gene>
    <name evidence="1" type="primary">106</name>
    <name evidence="1" type="ORF">SEA_PUMPERNICKEL_106</name>
</gene>
<evidence type="ECO:0000313" key="2">
    <source>
        <dbReference type="Proteomes" id="UP000827768"/>
    </source>
</evidence>
<dbReference type="Proteomes" id="UP000827768">
    <property type="component" value="Segment"/>
</dbReference>
<sequence length="115" mass="12726">MTKDRHGFVPSWEEWDGEGFPGSSFDATVYFALGEADIEDPATLKALAKKLREDGVVPTVYAGMGLLEDATVVHGQVRKADGELFPWFGVTEWDDDVNEITLDATWVEIGEYLGE</sequence>
<dbReference type="GeneID" id="80019746"/>
<reference evidence="1" key="1">
    <citation type="submission" date="2021-09" db="EMBL/GenBank/DDBJ databases">
        <authorList>
            <person name="Andersen S.H."/>
            <person name="Beall E.A."/>
            <person name="Cappelle B."/>
            <person name="Falteisek K.J."/>
            <person name="Fenske B.A."/>
            <person name="Gansluckner N.W."/>
            <person name="Gilbertson S.M."/>
            <person name="Krings K.J."/>
            <person name="Mobeck M."/>
            <person name="Odeku J.O."/>
            <person name="Poncelet M.E."/>
            <person name="Rohr J.R."/>
            <person name="Rolands L."/>
            <person name="Whipple C.D."/>
            <person name="Whipple E.M."/>
            <person name="Spring A.M."/>
            <person name="Klyczek K."/>
            <person name="Garlena R.A."/>
            <person name="Russell D.A."/>
            <person name="Pope W.H."/>
            <person name="Jacobs-Sera D."/>
            <person name="Hatfull G.F."/>
        </authorList>
    </citation>
    <scope>NUCLEOTIDE SEQUENCE</scope>
</reference>
<proteinExistence type="predicted"/>
<dbReference type="KEGG" id="vg:80019746"/>
<dbReference type="EMBL" id="OK040790">
    <property type="protein sequence ID" value="UDL15897.1"/>
    <property type="molecule type" value="Genomic_DNA"/>
</dbReference>
<protein>
    <submittedName>
        <fullName evidence="1">Uncharacterized protein</fullName>
    </submittedName>
</protein>
<keyword evidence="2" id="KW-1185">Reference proteome</keyword>
<name>A0AAE8Y9Y1_9CAUD</name>
<accession>A0AAE8Y9Y1</accession>